<dbReference type="Pfam" id="PF19033">
    <property type="entry name" value="Intu_longin_3"/>
    <property type="match status" value="1"/>
</dbReference>
<gene>
    <name evidence="5" type="ORF">JTE90_000137</name>
</gene>
<dbReference type="GO" id="GO:0016192">
    <property type="term" value="P:vesicle-mediated transport"/>
    <property type="evidence" value="ECO:0007669"/>
    <property type="project" value="InterPro"/>
</dbReference>
<dbReference type="InterPro" id="IPR013176">
    <property type="entry name" value="Ccz1"/>
</dbReference>
<evidence type="ECO:0000259" key="3">
    <source>
        <dbReference type="Pfam" id="PF19032"/>
    </source>
</evidence>
<dbReference type="Pfam" id="PF19032">
    <property type="entry name" value="Intu_longin_2"/>
    <property type="match status" value="1"/>
</dbReference>
<keyword evidence="6" id="KW-1185">Reference proteome</keyword>
<dbReference type="SUPFAM" id="SSF53098">
    <property type="entry name" value="Ribonuclease H-like"/>
    <property type="match status" value="1"/>
</dbReference>
<sequence>MSSKSPITLSNFFVFNSSFCRGENDEQNKILYFYPTEVDLNTKVRTVGLCEAVIKFSETFGTSVCESLHTQKTKQVFLEPEPGFWMVMKLNIPCQQKTRDGQTYVEYFSDDIQDHVYQSLLLKSYRMFTLMNDTFSNIIGGKKENVVNLKKRLNQFYENYLMNLKSSDADLLDIFQGIHFLPLERYSFLKILCFINQVEEKFRCVKYSIFLYNDQLVWSGLEPEDMQILYQHLSLELIPSFIDSEVKGGIFSPSRTSPFGSGTHFGRFMTGPKSLEDEIGLQNIPKIYLSSGKVCCNLVIYRALNATICLLVEDSVKLNIEVFKKLDGELGHQLSGLASEIGEQFSKTISHLNNKQQNEFMYMYFNHMNLAEKTTMHADMKSTGHALIPSDIMKLFVDFYGDISKMKDSGEIIGKTVSDCWVVGRLCDERELYVMVQQKNANIMDVNGNCVFNVLWFGKDPYKEWFSSTNNKHKAKCHLCNKEFDIGRMGESAVKGLNKISLMEGKKTGSIVSFCKSTKPAAEEPIPKQDSGLASYTTGKGALDAEILWAIKCVLSHFSYNSCQGNAELFSRMFPDSTIAKQFALGERKCSYLISFGLAPHIKSMLLKSLGDADFFTILFDETLNKSNQRKQMDIHLRFWDSSENQVKTKYFDSAFMGHSTAEDLLKEFYTIVKSLNLSKLLQISMDGPSVNWSFYNALQKDLEKEFNCVSANIGTCGLHILNNAFRKGASDADWNISSVLVSLFWLFKDSPARREDFLELSVLKKVLKKLPTKFCTYRWLENVPAAEKAVLVWEDVKSFVKSIEKGDLAKINNKSFNVVAEATKDKLFVLKMQFFASVAKALQPFMTKYQSDSPLLPFFADDIFQLVRNCLQLFNVLQPEVLSSINSIDKMVKFDFSDTKKIFRYF</sequence>
<evidence type="ECO:0000259" key="2">
    <source>
        <dbReference type="Pfam" id="PF19031"/>
    </source>
</evidence>
<evidence type="ECO:0000313" key="5">
    <source>
        <dbReference type="EMBL" id="KAG8190043.1"/>
    </source>
</evidence>
<evidence type="ECO:0000313" key="6">
    <source>
        <dbReference type="Proteomes" id="UP000827092"/>
    </source>
</evidence>
<dbReference type="PANTHER" id="PTHR13056">
    <property type="entry name" value="VACUOLAR FUSION PROTEIN CCZ1 HOMOLOG-RELATED"/>
    <property type="match status" value="1"/>
</dbReference>
<feature type="domain" description="CCZ1/INTU second Longin" evidence="3">
    <location>
        <begin position="205"/>
        <end position="316"/>
    </location>
</feature>
<feature type="domain" description="CCZ1/INTU/HSP4 first Longin" evidence="2">
    <location>
        <begin position="10"/>
        <end position="132"/>
    </location>
</feature>
<dbReference type="Pfam" id="PF19031">
    <property type="entry name" value="Intu_longin_1"/>
    <property type="match status" value="1"/>
</dbReference>
<protein>
    <submittedName>
        <fullName evidence="5">Uncharacterized protein</fullName>
    </submittedName>
</protein>
<dbReference type="EMBL" id="JAFNEN010000196">
    <property type="protein sequence ID" value="KAG8190043.1"/>
    <property type="molecule type" value="Genomic_DNA"/>
</dbReference>
<dbReference type="InterPro" id="IPR043987">
    <property type="entry name" value="CCZ1/INTU/HSP4_longin_1"/>
</dbReference>
<accession>A0AAV6V1S0</accession>
<evidence type="ECO:0000256" key="1">
    <source>
        <dbReference type="ARBA" id="ARBA00005352"/>
    </source>
</evidence>
<dbReference type="Proteomes" id="UP000827092">
    <property type="component" value="Unassembled WGS sequence"/>
</dbReference>
<dbReference type="InterPro" id="IPR012337">
    <property type="entry name" value="RNaseH-like_sf"/>
</dbReference>
<dbReference type="InterPro" id="IPR043989">
    <property type="entry name" value="CCZ1/INTU/HSP4_longin_3"/>
</dbReference>
<comment type="caution">
    <text evidence="5">The sequence shown here is derived from an EMBL/GenBank/DDBJ whole genome shotgun (WGS) entry which is preliminary data.</text>
</comment>
<dbReference type="GO" id="GO:0035658">
    <property type="term" value="C:Mon1-Ccz1 complex"/>
    <property type="evidence" value="ECO:0007669"/>
    <property type="project" value="InterPro"/>
</dbReference>
<evidence type="ECO:0000259" key="4">
    <source>
        <dbReference type="Pfam" id="PF19033"/>
    </source>
</evidence>
<name>A0AAV6V1S0_9ARAC</name>
<proteinExistence type="inferred from homology"/>
<dbReference type="PANTHER" id="PTHR13056:SF0">
    <property type="entry name" value="VACUOLAR FUSION PROTEIN CCZ1 HOMOLOG-RELATED"/>
    <property type="match status" value="1"/>
</dbReference>
<comment type="similarity">
    <text evidence="1">Belongs to the CCZ1 family.</text>
</comment>
<dbReference type="InterPro" id="IPR043988">
    <property type="entry name" value="CCZ1/INTU_longin_2"/>
</dbReference>
<dbReference type="AlphaFoldDB" id="A0AAV6V1S0"/>
<feature type="domain" description="CCZ1/INTU/HPS4 third Longin" evidence="4">
    <location>
        <begin position="359"/>
        <end position="448"/>
    </location>
</feature>
<organism evidence="5 6">
    <name type="scientific">Oedothorax gibbosus</name>
    <dbReference type="NCBI Taxonomy" id="931172"/>
    <lineage>
        <taxon>Eukaryota</taxon>
        <taxon>Metazoa</taxon>
        <taxon>Ecdysozoa</taxon>
        <taxon>Arthropoda</taxon>
        <taxon>Chelicerata</taxon>
        <taxon>Arachnida</taxon>
        <taxon>Araneae</taxon>
        <taxon>Araneomorphae</taxon>
        <taxon>Entelegynae</taxon>
        <taxon>Araneoidea</taxon>
        <taxon>Linyphiidae</taxon>
        <taxon>Erigoninae</taxon>
        <taxon>Oedothorax</taxon>
    </lineage>
</organism>
<reference evidence="5 6" key="1">
    <citation type="journal article" date="2022" name="Nat. Ecol. Evol.">
        <title>A masculinizing supergene underlies an exaggerated male reproductive morph in a spider.</title>
        <authorList>
            <person name="Hendrickx F."/>
            <person name="De Corte Z."/>
            <person name="Sonet G."/>
            <person name="Van Belleghem S.M."/>
            <person name="Kostlbacher S."/>
            <person name="Vangestel C."/>
        </authorList>
    </citation>
    <scope>NUCLEOTIDE SEQUENCE [LARGE SCALE GENOMIC DNA]</scope>
    <source>
        <strain evidence="5">W744_W776</strain>
    </source>
</reference>